<reference evidence="2 3" key="1">
    <citation type="submission" date="2023-11" db="EMBL/GenBank/DDBJ databases">
        <title>An acidophilic fungus is an integral part of prey digestion in a carnivorous sundew plant.</title>
        <authorList>
            <person name="Tsai I.J."/>
        </authorList>
    </citation>
    <scope>NUCLEOTIDE SEQUENCE [LARGE SCALE GENOMIC DNA]</scope>
    <source>
        <strain evidence="2">169a</strain>
    </source>
</reference>
<dbReference type="AlphaFoldDB" id="A0AAQ3M8R5"/>
<dbReference type="InterPro" id="IPR016162">
    <property type="entry name" value="Ald_DH_N"/>
</dbReference>
<dbReference type="EMBL" id="CP138590">
    <property type="protein sequence ID" value="WPH03784.1"/>
    <property type="molecule type" value="Genomic_DNA"/>
</dbReference>
<accession>A0AAQ3M8R5</accession>
<name>A0AAQ3M8R5_9PEZI</name>
<evidence type="ECO:0000313" key="3">
    <source>
        <dbReference type="Proteomes" id="UP001303373"/>
    </source>
</evidence>
<protein>
    <recommendedName>
        <fullName evidence="4">Aldehyde dehydrogenase domain-containing protein</fullName>
    </recommendedName>
</protein>
<dbReference type="SUPFAM" id="SSF53720">
    <property type="entry name" value="ALDH-like"/>
    <property type="match status" value="1"/>
</dbReference>
<dbReference type="InterPro" id="IPR016161">
    <property type="entry name" value="Ald_DH/histidinol_DH"/>
</dbReference>
<evidence type="ECO:0000313" key="2">
    <source>
        <dbReference type="EMBL" id="WPH03784.1"/>
    </source>
</evidence>
<dbReference type="Proteomes" id="UP001303373">
    <property type="component" value="Chromosome 11"/>
</dbReference>
<dbReference type="Gene3D" id="3.40.605.10">
    <property type="entry name" value="Aldehyde Dehydrogenase, Chain A, domain 1"/>
    <property type="match status" value="1"/>
</dbReference>
<proteinExistence type="predicted"/>
<organism evidence="2 3">
    <name type="scientific">Acrodontium crateriforme</name>
    <dbReference type="NCBI Taxonomy" id="150365"/>
    <lineage>
        <taxon>Eukaryota</taxon>
        <taxon>Fungi</taxon>
        <taxon>Dikarya</taxon>
        <taxon>Ascomycota</taxon>
        <taxon>Pezizomycotina</taxon>
        <taxon>Dothideomycetes</taxon>
        <taxon>Dothideomycetidae</taxon>
        <taxon>Mycosphaerellales</taxon>
        <taxon>Teratosphaeriaceae</taxon>
        <taxon>Acrodontium</taxon>
    </lineage>
</organism>
<dbReference type="GO" id="GO:0016491">
    <property type="term" value="F:oxidoreductase activity"/>
    <property type="evidence" value="ECO:0007669"/>
    <property type="project" value="InterPro"/>
</dbReference>
<keyword evidence="3" id="KW-1185">Reference proteome</keyword>
<sequence length="98" mass="10864">MASINAVPLTEQSKKPELLDPKSLTKIYLNGKYEDVDLAVKYAQEAFYGPWSKLTGLQRTECFHRLAALLEDELVPVLSPDSSTSGNPVSIIPTREKT</sequence>
<evidence type="ECO:0008006" key="4">
    <source>
        <dbReference type="Google" id="ProtNLM"/>
    </source>
</evidence>
<gene>
    <name evidence="2" type="ORF">R9X50_00666700</name>
</gene>
<evidence type="ECO:0000256" key="1">
    <source>
        <dbReference type="SAM" id="MobiDB-lite"/>
    </source>
</evidence>
<feature type="region of interest" description="Disordered" evidence="1">
    <location>
        <begin position="79"/>
        <end position="98"/>
    </location>
</feature>